<dbReference type="RefSeq" id="WP_208175353.1">
    <property type="nucleotide sequence ID" value="NZ_JAGETZ010000004.1"/>
</dbReference>
<proteinExistence type="predicted"/>
<evidence type="ECO:0000313" key="2">
    <source>
        <dbReference type="Proteomes" id="UP000664369"/>
    </source>
</evidence>
<dbReference type="EMBL" id="JAGETZ010000004">
    <property type="protein sequence ID" value="MBO2009738.1"/>
    <property type="molecule type" value="Genomic_DNA"/>
</dbReference>
<accession>A0ABS3QFH1</accession>
<name>A0ABS3QFH1_9BACT</name>
<dbReference type="Proteomes" id="UP000664369">
    <property type="component" value="Unassembled WGS sequence"/>
</dbReference>
<keyword evidence="2" id="KW-1185">Reference proteome</keyword>
<organism evidence="1 2">
    <name type="scientific">Hymenobacter negativus</name>
    <dbReference type="NCBI Taxonomy" id="2795026"/>
    <lineage>
        <taxon>Bacteria</taxon>
        <taxon>Pseudomonadati</taxon>
        <taxon>Bacteroidota</taxon>
        <taxon>Cytophagia</taxon>
        <taxon>Cytophagales</taxon>
        <taxon>Hymenobacteraceae</taxon>
        <taxon>Hymenobacter</taxon>
    </lineage>
</organism>
<evidence type="ECO:0000313" key="1">
    <source>
        <dbReference type="EMBL" id="MBO2009738.1"/>
    </source>
</evidence>
<protein>
    <submittedName>
        <fullName evidence="1">Uncharacterized protein</fullName>
    </submittedName>
</protein>
<sequence>MRVHHLVAAGPSAAQQAPHLSAVVRAAIGIEGGTVVEHAANEVGPVQQALLVGKREAQAVHLKGKPFTVHFSNKIEGIARSNRWPA</sequence>
<gene>
    <name evidence="1" type="ORF">J4E00_11800</name>
</gene>
<comment type="caution">
    <text evidence="1">The sequence shown here is derived from an EMBL/GenBank/DDBJ whole genome shotgun (WGS) entry which is preliminary data.</text>
</comment>
<reference evidence="1 2" key="1">
    <citation type="submission" date="2021-03" db="EMBL/GenBank/DDBJ databases">
        <authorList>
            <person name="Kim M.K."/>
        </authorList>
    </citation>
    <scope>NUCLEOTIDE SEQUENCE [LARGE SCALE GENOMIC DNA]</scope>
    <source>
        <strain evidence="1 2">BT442</strain>
    </source>
</reference>